<feature type="transmembrane region" description="Helical" evidence="8">
    <location>
        <begin position="249"/>
        <end position="269"/>
    </location>
</feature>
<reference evidence="10" key="1">
    <citation type="submission" date="2018-08" db="EMBL/GenBank/DDBJ databases">
        <title>A genome reference for cultivated species of the human gut microbiota.</title>
        <authorList>
            <person name="Zou Y."/>
            <person name="Xue W."/>
            <person name="Luo G."/>
        </authorList>
    </citation>
    <scope>NUCLEOTIDE SEQUENCE [LARGE SCALE GENOMIC DNA]</scope>
    <source>
        <strain evidence="10">TF05-5AC</strain>
    </source>
</reference>
<dbReference type="SUPFAM" id="SSF161098">
    <property type="entry name" value="MetI-like"/>
    <property type="match status" value="2"/>
</dbReference>
<dbReference type="Proteomes" id="UP000260812">
    <property type="component" value="Unassembled WGS sequence"/>
</dbReference>
<feature type="transmembrane region" description="Helical" evidence="8">
    <location>
        <begin position="67"/>
        <end position="89"/>
    </location>
</feature>
<name>A0A3E3HVG7_9FIRM</name>
<evidence type="ECO:0000256" key="7">
    <source>
        <dbReference type="ARBA" id="ARBA00023136"/>
    </source>
</evidence>
<protein>
    <submittedName>
        <fullName evidence="10">Iron ABC transporter permease</fullName>
    </submittedName>
</protein>
<keyword evidence="6 8" id="KW-1133">Transmembrane helix</keyword>
<sequence length="568" mass="63299">MKLKKNNHLLYLTLVSLFLVWFIAAFLIFPNVNIVYHTFFSDGKFSFRAIEKIFTSARAVKGLKNSFLLAFTITITSNILGIFVVLVTEYYKVAGARFLSVIYKIPMVFGGVVLANGYLFGYGAHGFLTGILTKVFPELDPYWFSGYLAVVFVMTFACTTNHLIFLKNALVNIDYQTVEAARNLGAGSFYILRRVVLPVLKPVLLTCTIMLFQTGLMAVSAPTMVGGRDFQTIGPMILTFSERTSSRDIAAVLSLILGIAEMLLLYISIRIERKGNYISVSKVKTPLQKQKISHPAANVIVHVLAYLLVVIYLLPLAAVVLFSFTDRYCITNGVFDPKRLTLKNYLAVLTDAAAYKPFLTSIIYSALASLAVIIIVLICIRLILKYQNKATALLEYLLHIPWFVPPVMFALGMIITFDLPHWIMFNQPLVGTVFIMLIAYSVVMIPYTLRMLKSAFASFDTNLEDAAKNLGASGIRIFMQIILPCILPVVLAVFAINFNGKLSDYDISAFIYHPLYPPLGVVIKNNVSNNIEGDAQALNLVYSVILMVISSVILYLVYGRGANKNKEQ</sequence>
<keyword evidence="5 8" id="KW-0812">Transmembrane</keyword>
<feature type="domain" description="ABC transmembrane type-1" evidence="9">
    <location>
        <begin position="63"/>
        <end position="268"/>
    </location>
</feature>
<evidence type="ECO:0000313" key="11">
    <source>
        <dbReference type="Proteomes" id="UP000260812"/>
    </source>
</evidence>
<organism evidence="10 11">
    <name type="scientific">Eisenbergiella massiliensis</name>
    <dbReference type="NCBI Taxonomy" id="1720294"/>
    <lineage>
        <taxon>Bacteria</taxon>
        <taxon>Bacillati</taxon>
        <taxon>Bacillota</taxon>
        <taxon>Clostridia</taxon>
        <taxon>Lachnospirales</taxon>
        <taxon>Lachnospiraceae</taxon>
        <taxon>Eisenbergiella</taxon>
    </lineage>
</organism>
<feature type="transmembrane region" description="Helical" evidence="8">
    <location>
        <begin position="142"/>
        <end position="166"/>
    </location>
</feature>
<evidence type="ECO:0000256" key="8">
    <source>
        <dbReference type="RuleBase" id="RU363032"/>
    </source>
</evidence>
<dbReference type="RefSeq" id="WP_117545849.1">
    <property type="nucleotide sequence ID" value="NZ_JBKUNB010000017.1"/>
</dbReference>
<evidence type="ECO:0000256" key="4">
    <source>
        <dbReference type="ARBA" id="ARBA00022519"/>
    </source>
</evidence>
<feature type="domain" description="ABC transmembrane type-1" evidence="9">
    <location>
        <begin position="358"/>
        <end position="557"/>
    </location>
</feature>
<evidence type="ECO:0000256" key="1">
    <source>
        <dbReference type="ARBA" id="ARBA00004429"/>
    </source>
</evidence>
<dbReference type="GeneID" id="97990497"/>
<evidence type="ECO:0000259" key="9">
    <source>
        <dbReference type="PROSITE" id="PS50928"/>
    </source>
</evidence>
<feature type="transmembrane region" description="Helical" evidence="8">
    <location>
        <begin position="540"/>
        <end position="558"/>
    </location>
</feature>
<dbReference type="Pfam" id="PF00528">
    <property type="entry name" value="BPD_transp_1"/>
    <property type="match status" value="2"/>
</dbReference>
<dbReference type="EMBL" id="QVLV01000036">
    <property type="protein sequence ID" value="RGE55823.1"/>
    <property type="molecule type" value="Genomic_DNA"/>
</dbReference>
<evidence type="ECO:0000256" key="5">
    <source>
        <dbReference type="ARBA" id="ARBA00022692"/>
    </source>
</evidence>
<dbReference type="InterPro" id="IPR000515">
    <property type="entry name" value="MetI-like"/>
</dbReference>
<comment type="subcellular location">
    <subcellularLocation>
        <location evidence="1">Cell inner membrane</location>
        <topology evidence="1">Multi-pass membrane protein</topology>
    </subcellularLocation>
    <subcellularLocation>
        <location evidence="8">Cell membrane</location>
        <topology evidence="8">Multi-pass membrane protein</topology>
    </subcellularLocation>
</comment>
<feature type="transmembrane region" description="Helical" evidence="8">
    <location>
        <begin position="477"/>
        <end position="496"/>
    </location>
</feature>
<dbReference type="AlphaFoldDB" id="A0A3E3HVG7"/>
<comment type="similarity">
    <text evidence="8">Belongs to the binding-protein-dependent transport system permease family.</text>
</comment>
<feature type="transmembrane region" description="Helical" evidence="8">
    <location>
        <begin position="429"/>
        <end position="449"/>
    </location>
</feature>
<evidence type="ECO:0000256" key="3">
    <source>
        <dbReference type="ARBA" id="ARBA00022475"/>
    </source>
</evidence>
<dbReference type="PROSITE" id="PS50928">
    <property type="entry name" value="ABC_TM1"/>
    <property type="match status" value="2"/>
</dbReference>
<feature type="transmembrane region" description="Helical" evidence="8">
    <location>
        <begin position="396"/>
        <end position="417"/>
    </location>
</feature>
<evidence type="ECO:0000256" key="2">
    <source>
        <dbReference type="ARBA" id="ARBA00022448"/>
    </source>
</evidence>
<keyword evidence="4" id="KW-0997">Cell inner membrane</keyword>
<gene>
    <name evidence="10" type="ORF">DXC51_27505</name>
</gene>
<feature type="transmembrane region" description="Helical" evidence="8">
    <location>
        <begin position="362"/>
        <end position="384"/>
    </location>
</feature>
<keyword evidence="3" id="KW-1003">Cell membrane</keyword>
<dbReference type="CDD" id="cd06261">
    <property type="entry name" value="TM_PBP2"/>
    <property type="match status" value="2"/>
</dbReference>
<dbReference type="PANTHER" id="PTHR43357">
    <property type="entry name" value="INNER MEMBRANE ABC TRANSPORTER PERMEASE PROTEIN YDCV"/>
    <property type="match status" value="1"/>
</dbReference>
<dbReference type="GO" id="GO:0005886">
    <property type="term" value="C:plasma membrane"/>
    <property type="evidence" value="ECO:0007669"/>
    <property type="project" value="UniProtKB-SubCell"/>
</dbReference>
<keyword evidence="11" id="KW-1185">Reference proteome</keyword>
<feature type="transmembrane region" description="Helical" evidence="8">
    <location>
        <begin position="101"/>
        <end position="122"/>
    </location>
</feature>
<proteinExistence type="inferred from homology"/>
<comment type="caution">
    <text evidence="10">The sequence shown here is derived from an EMBL/GenBank/DDBJ whole genome shotgun (WGS) entry which is preliminary data.</text>
</comment>
<evidence type="ECO:0000313" key="10">
    <source>
        <dbReference type="EMBL" id="RGE55823.1"/>
    </source>
</evidence>
<evidence type="ECO:0000256" key="6">
    <source>
        <dbReference type="ARBA" id="ARBA00022989"/>
    </source>
</evidence>
<feature type="transmembrane region" description="Helical" evidence="8">
    <location>
        <begin position="299"/>
        <end position="324"/>
    </location>
</feature>
<keyword evidence="7 8" id="KW-0472">Membrane</keyword>
<feature type="transmembrane region" description="Helical" evidence="8">
    <location>
        <begin position="203"/>
        <end position="225"/>
    </location>
</feature>
<keyword evidence="2 8" id="KW-0813">Transport</keyword>
<dbReference type="GO" id="GO:0055085">
    <property type="term" value="P:transmembrane transport"/>
    <property type="evidence" value="ECO:0007669"/>
    <property type="project" value="InterPro"/>
</dbReference>
<accession>A0A3E3HVG7</accession>
<dbReference type="Gene3D" id="1.10.3720.10">
    <property type="entry name" value="MetI-like"/>
    <property type="match status" value="2"/>
</dbReference>
<dbReference type="PANTHER" id="PTHR43357:SF4">
    <property type="entry name" value="INNER MEMBRANE ABC TRANSPORTER PERMEASE PROTEIN YDCV"/>
    <property type="match status" value="1"/>
</dbReference>
<feature type="transmembrane region" description="Helical" evidence="8">
    <location>
        <begin position="9"/>
        <end position="29"/>
    </location>
</feature>
<dbReference type="InterPro" id="IPR035906">
    <property type="entry name" value="MetI-like_sf"/>
</dbReference>